<feature type="transmembrane region" description="Helical" evidence="5">
    <location>
        <begin position="206"/>
        <end position="238"/>
    </location>
</feature>
<dbReference type="GO" id="GO:0016020">
    <property type="term" value="C:membrane"/>
    <property type="evidence" value="ECO:0007669"/>
    <property type="project" value="UniProtKB-SubCell"/>
</dbReference>
<reference evidence="8" key="1">
    <citation type="submission" date="2022-11" db="UniProtKB">
        <authorList>
            <consortium name="WormBaseParasite"/>
        </authorList>
    </citation>
    <scope>IDENTIFICATION</scope>
</reference>
<keyword evidence="7" id="KW-1185">Reference proteome</keyword>
<feature type="transmembrane region" description="Helical" evidence="5">
    <location>
        <begin position="250"/>
        <end position="270"/>
    </location>
</feature>
<feature type="transmembrane region" description="Helical" evidence="5">
    <location>
        <begin position="161"/>
        <end position="185"/>
    </location>
</feature>
<dbReference type="InterPro" id="IPR017452">
    <property type="entry name" value="GPCR_Rhodpsn_7TM"/>
</dbReference>
<dbReference type="AlphaFoldDB" id="A0A914UX69"/>
<evidence type="ECO:0000256" key="5">
    <source>
        <dbReference type="SAM" id="Phobius"/>
    </source>
</evidence>
<dbReference type="WBParaSite" id="PSAMB.scaffold1332size32835.g12471.t1">
    <property type="protein sequence ID" value="PSAMB.scaffold1332size32835.g12471.t1"/>
    <property type="gene ID" value="PSAMB.scaffold1332size32835.g12471"/>
</dbReference>
<dbReference type="Gene3D" id="1.20.1070.10">
    <property type="entry name" value="Rhodopsin 7-helix transmembrane proteins"/>
    <property type="match status" value="1"/>
</dbReference>
<name>A0A914UX69_9BILA</name>
<comment type="subcellular location">
    <subcellularLocation>
        <location evidence="1">Membrane</location>
    </subcellularLocation>
</comment>
<feature type="transmembrane region" description="Helical" evidence="5">
    <location>
        <begin position="93"/>
        <end position="113"/>
    </location>
</feature>
<accession>A0A914UX69</accession>
<organism evidence="7 8">
    <name type="scientific">Plectus sambesii</name>
    <dbReference type="NCBI Taxonomy" id="2011161"/>
    <lineage>
        <taxon>Eukaryota</taxon>
        <taxon>Metazoa</taxon>
        <taxon>Ecdysozoa</taxon>
        <taxon>Nematoda</taxon>
        <taxon>Chromadorea</taxon>
        <taxon>Plectida</taxon>
        <taxon>Plectina</taxon>
        <taxon>Plectoidea</taxon>
        <taxon>Plectidae</taxon>
        <taxon>Plectus</taxon>
    </lineage>
</organism>
<evidence type="ECO:0000313" key="7">
    <source>
        <dbReference type="Proteomes" id="UP000887566"/>
    </source>
</evidence>
<evidence type="ECO:0000256" key="3">
    <source>
        <dbReference type="ARBA" id="ARBA00022989"/>
    </source>
</evidence>
<feature type="transmembrane region" description="Helical" evidence="5">
    <location>
        <begin position="23"/>
        <end position="47"/>
    </location>
</feature>
<evidence type="ECO:0000256" key="1">
    <source>
        <dbReference type="ARBA" id="ARBA00004370"/>
    </source>
</evidence>
<protein>
    <submittedName>
        <fullName evidence="8">G-protein coupled receptors family 1 profile domain-containing protein</fullName>
    </submittedName>
</protein>
<keyword evidence="3 5" id="KW-1133">Transmembrane helix</keyword>
<sequence>MAWTEGGNDTTKMARDATVKTLFAFYGYMGASVLSLVVNSVVLMLSVARVRGDFVLFMANLAIADCIFSIIHMANTLCINGAAIGHRQLCKRLLDAMLPGFSLTVFALVPIALSRYILLCNRHLYGRLRIKKLAVLYCIMFDVIGIALTMTAQHIKVSVPLTFILISLTVVASLAVVFLCDIGVFRKVSVLVKLALTMQHESRLRIAKQLAITTFLQALQPIIFQVPFVVFTLVHISIFPFLDLRALFELVLLGLAINPLLDGIITLLVVKKYRDGILSFSFAFLTPGSRLSFSRQDQNAAQCIPMVVVGGKFTIDADYYFC</sequence>
<keyword evidence="2 5" id="KW-0812">Transmembrane</keyword>
<proteinExistence type="predicted"/>
<keyword evidence="4 5" id="KW-0472">Membrane</keyword>
<evidence type="ECO:0000256" key="2">
    <source>
        <dbReference type="ARBA" id="ARBA00022692"/>
    </source>
</evidence>
<dbReference type="Proteomes" id="UP000887566">
    <property type="component" value="Unplaced"/>
</dbReference>
<feature type="transmembrane region" description="Helical" evidence="5">
    <location>
        <begin position="134"/>
        <end position="155"/>
    </location>
</feature>
<dbReference type="SUPFAM" id="SSF81321">
    <property type="entry name" value="Family A G protein-coupled receptor-like"/>
    <property type="match status" value="1"/>
</dbReference>
<evidence type="ECO:0000256" key="4">
    <source>
        <dbReference type="ARBA" id="ARBA00023136"/>
    </source>
</evidence>
<feature type="domain" description="G-protein coupled receptors family 1 profile" evidence="6">
    <location>
        <begin position="31"/>
        <end position="239"/>
    </location>
</feature>
<evidence type="ECO:0000259" key="6">
    <source>
        <dbReference type="PROSITE" id="PS50262"/>
    </source>
</evidence>
<dbReference type="PROSITE" id="PS50262">
    <property type="entry name" value="G_PROTEIN_RECEP_F1_2"/>
    <property type="match status" value="1"/>
</dbReference>
<evidence type="ECO:0000313" key="8">
    <source>
        <dbReference type="WBParaSite" id="PSAMB.scaffold1332size32835.g12471.t1"/>
    </source>
</evidence>
<feature type="transmembrane region" description="Helical" evidence="5">
    <location>
        <begin position="54"/>
        <end position="73"/>
    </location>
</feature>